<sequence length="203" mass="23084">MMESIDEEFVHFRYGQGYFADTDAIREQWYPLLNGVAGITYLDHAGTTLRAKSFIESFLDAMYRADRRRATPSSPVLQCKPDEFDVVFVANTTAAIGESFRDDPRGFWYGYCVDSHTGVIGVWELTDMGCQCFDDTDVDAWICELGTAQPKIPKLFAFPAQPDMSGRRLPLQWCEQIRSATTTEGMYPPCLMPPRFYQPLLLT</sequence>
<dbReference type="GO" id="GO:0008265">
    <property type="term" value="F:molybdenum cofactor sulfurtransferase activity"/>
    <property type="evidence" value="ECO:0007669"/>
    <property type="project" value="TreeGrafter"/>
</dbReference>
<evidence type="ECO:0000313" key="2">
    <source>
        <dbReference type="Proteomes" id="UP001219568"/>
    </source>
</evidence>
<dbReference type="EMBL" id="JAQJZL010000006">
    <property type="protein sequence ID" value="KAJ6039111.1"/>
    <property type="molecule type" value="Genomic_DNA"/>
</dbReference>
<dbReference type="PANTHER" id="PTHR14237:SF80">
    <property type="entry name" value="MOLYBDENUM COFACTOR SULFURASE"/>
    <property type="match status" value="1"/>
</dbReference>
<organism evidence="1 2">
    <name type="scientific">Penicillium canescens</name>
    <dbReference type="NCBI Taxonomy" id="5083"/>
    <lineage>
        <taxon>Eukaryota</taxon>
        <taxon>Fungi</taxon>
        <taxon>Dikarya</taxon>
        <taxon>Ascomycota</taxon>
        <taxon>Pezizomycotina</taxon>
        <taxon>Eurotiomycetes</taxon>
        <taxon>Eurotiomycetidae</taxon>
        <taxon>Eurotiales</taxon>
        <taxon>Aspergillaceae</taxon>
        <taxon>Penicillium</taxon>
    </lineage>
</organism>
<gene>
    <name evidence="1" type="ORF">N7460_007143</name>
</gene>
<name>A0AAD6N819_PENCN</name>
<proteinExistence type="predicted"/>
<dbReference type="Proteomes" id="UP001219568">
    <property type="component" value="Unassembled WGS sequence"/>
</dbReference>
<reference evidence="1" key="2">
    <citation type="submission" date="2023-01" db="EMBL/GenBank/DDBJ databases">
        <authorList>
            <person name="Petersen C."/>
        </authorList>
    </citation>
    <scope>NUCLEOTIDE SEQUENCE</scope>
    <source>
        <strain evidence="1">IBT 15450</strain>
    </source>
</reference>
<dbReference type="PANTHER" id="PTHR14237">
    <property type="entry name" value="MOLYBDOPTERIN COFACTOR SULFURASE MOSC"/>
    <property type="match status" value="1"/>
</dbReference>
<dbReference type="GO" id="GO:0043545">
    <property type="term" value="P:molybdopterin cofactor metabolic process"/>
    <property type="evidence" value="ECO:0007669"/>
    <property type="project" value="TreeGrafter"/>
</dbReference>
<evidence type="ECO:0000313" key="1">
    <source>
        <dbReference type="EMBL" id="KAJ6039111.1"/>
    </source>
</evidence>
<keyword evidence="2" id="KW-1185">Reference proteome</keyword>
<accession>A0AAD6N819</accession>
<reference evidence="1" key="1">
    <citation type="journal article" date="2023" name="IMA Fungus">
        <title>Comparative genomic study of the Penicillium genus elucidates a diverse pangenome and 15 lateral gene transfer events.</title>
        <authorList>
            <person name="Petersen C."/>
            <person name="Sorensen T."/>
            <person name="Nielsen M.R."/>
            <person name="Sondergaard T.E."/>
            <person name="Sorensen J.L."/>
            <person name="Fitzpatrick D.A."/>
            <person name="Frisvad J.C."/>
            <person name="Nielsen K.L."/>
        </authorList>
    </citation>
    <scope>NUCLEOTIDE SEQUENCE</scope>
    <source>
        <strain evidence="1">IBT 15450</strain>
    </source>
</reference>
<protein>
    <submittedName>
        <fullName evidence="1">Uncharacterized protein</fullName>
    </submittedName>
</protein>
<dbReference type="AlphaFoldDB" id="A0AAD6N819"/>
<comment type="caution">
    <text evidence="1">The sequence shown here is derived from an EMBL/GenBank/DDBJ whole genome shotgun (WGS) entry which is preliminary data.</text>
</comment>